<evidence type="ECO:0000313" key="1">
    <source>
        <dbReference type="EMBL" id="EGO04959.1"/>
    </source>
</evidence>
<dbReference type="InterPro" id="IPR040521">
    <property type="entry name" value="KDZ"/>
</dbReference>
<protein>
    <submittedName>
        <fullName evidence="1">Uncharacterized protein</fullName>
    </submittedName>
</protein>
<dbReference type="HOGENOM" id="CLU_091791_0_0_1"/>
<keyword evidence="2" id="KW-1185">Reference proteome</keyword>
<dbReference type="OMA" id="FGECILM"/>
<dbReference type="Pfam" id="PF18758">
    <property type="entry name" value="KDZ"/>
    <property type="match status" value="1"/>
</dbReference>
<dbReference type="Proteomes" id="UP000008063">
    <property type="component" value="Unassembled WGS sequence"/>
</dbReference>
<gene>
    <name evidence="1" type="ORF">SERLA73DRAFT_45139</name>
</gene>
<sequence>MVEEDKIQVFDQTGIFLMACRHGFVKSVAEMKHSRELSKYALATINRLLDVCGDGQGIGHNFGCTLRKTVASSSIGEKAKRLGLTITVNAFHGYAHNRQCQLLNHPLYLKGFGLEDMETCERVFASSNTLAPIIQHAL</sequence>
<evidence type="ECO:0000313" key="2">
    <source>
        <dbReference type="Proteomes" id="UP000008063"/>
    </source>
</evidence>
<reference evidence="2" key="1">
    <citation type="journal article" date="2011" name="Science">
        <title>The plant cell wall-decomposing machinery underlies the functional diversity of forest fungi.</title>
        <authorList>
            <person name="Eastwood D.C."/>
            <person name="Floudas D."/>
            <person name="Binder M."/>
            <person name="Majcherczyk A."/>
            <person name="Schneider P."/>
            <person name="Aerts A."/>
            <person name="Asiegbu F.O."/>
            <person name="Baker S.E."/>
            <person name="Barry K."/>
            <person name="Bendiksby M."/>
            <person name="Blumentritt M."/>
            <person name="Coutinho P.M."/>
            <person name="Cullen D."/>
            <person name="de Vries R.P."/>
            <person name="Gathman A."/>
            <person name="Goodell B."/>
            <person name="Henrissat B."/>
            <person name="Ihrmark K."/>
            <person name="Kauserud H."/>
            <person name="Kohler A."/>
            <person name="LaButti K."/>
            <person name="Lapidus A."/>
            <person name="Lavin J.L."/>
            <person name="Lee Y.-H."/>
            <person name="Lindquist E."/>
            <person name="Lilly W."/>
            <person name="Lucas S."/>
            <person name="Morin E."/>
            <person name="Murat C."/>
            <person name="Oguiza J.A."/>
            <person name="Park J."/>
            <person name="Pisabarro A.G."/>
            <person name="Riley R."/>
            <person name="Rosling A."/>
            <person name="Salamov A."/>
            <person name="Schmidt O."/>
            <person name="Schmutz J."/>
            <person name="Skrede I."/>
            <person name="Stenlid J."/>
            <person name="Wiebenga A."/>
            <person name="Xie X."/>
            <person name="Kuees U."/>
            <person name="Hibbett D.S."/>
            <person name="Hoffmeister D."/>
            <person name="Hoegberg N."/>
            <person name="Martin F."/>
            <person name="Grigoriev I.V."/>
            <person name="Watkinson S.C."/>
        </authorList>
    </citation>
    <scope>NUCLEOTIDE SEQUENCE [LARGE SCALE GENOMIC DNA]</scope>
    <source>
        <strain evidence="2">strain S7.3</strain>
    </source>
</reference>
<dbReference type="PANTHER" id="PTHR33096">
    <property type="entry name" value="CXC2 DOMAIN-CONTAINING PROTEIN"/>
    <property type="match status" value="1"/>
</dbReference>
<dbReference type="PANTHER" id="PTHR33096:SF1">
    <property type="entry name" value="CXC1-LIKE CYSTEINE CLUSTER ASSOCIATED WITH KDZ TRANSPOSASES DOMAIN-CONTAINING PROTEIN"/>
    <property type="match status" value="1"/>
</dbReference>
<name>F8PHB3_SERL3</name>
<organism evidence="2">
    <name type="scientific">Serpula lacrymans var. lacrymans (strain S7.3)</name>
    <name type="common">Dry rot fungus</name>
    <dbReference type="NCBI Taxonomy" id="936435"/>
    <lineage>
        <taxon>Eukaryota</taxon>
        <taxon>Fungi</taxon>
        <taxon>Dikarya</taxon>
        <taxon>Basidiomycota</taxon>
        <taxon>Agaricomycotina</taxon>
        <taxon>Agaricomycetes</taxon>
        <taxon>Agaricomycetidae</taxon>
        <taxon>Boletales</taxon>
        <taxon>Coniophorineae</taxon>
        <taxon>Serpulaceae</taxon>
        <taxon>Serpula</taxon>
    </lineage>
</organism>
<accession>F8PHB3</accession>
<proteinExistence type="predicted"/>
<dbReference type="EMBL" id="GL945474">
    <property type="protein sequence ID" value="EGO04959.1"/>
    <property type="molecule type" value="Genomic_DNA"/>
</dbReference>
<dbReference type="OrthoDB" id="2505969at2759"/>
<dbReference type="InParanoid" id="F8PHB3"/>
<dbReference type="AlphaFoldDB" id="F8PHB3"/>